<dbReference type="Pfam" id="PF02391">
    <property type="entry name" value="MoaE"/>
    <property type="match status" value="1"/>
</dbReference>
<dbReference type="EMBL" id="JBICBT010000073">
    <property type="protein sequence ID" value="KAL3124438.1"/>
    <property type="molecule type" value="Genomic_DNA"/>
</dbReference>
<sequence>MQISVFVSPFPILPFLSLSMRMSAFAFGGRPLRQIFGRNCEQSAKILSLAGATCTGKTSLANSLVEELRRCGLSVRLIGQDRFYKTKENVRTLANAEDPSITFYDYDQTDALNEHLILDEIASASKDPKLDALIMEGNMLTDLDAIRWADCTVFLTIEKENCRQRRVLRTYDPPDEIGYFDQVVWPAYERTLQKAKEFKETSTRPLAFVKADKQIPMDEIIVTFQHLLCDKIELRHDYLSTEVALEWVSSASCGANSLFSGTTRDFFDGKRVLELEYEAYQPMAREEIAKLCIEVRDKIDPSLLRIYIAHRIGVVPIGQISVIISVSAPQRNAAIAATKWLIDELKKRVPIWKKEKYDDGTCSWKENTEQPQNGE</sequence>
<protein>
    <recommendedName>
        <fullName evidence="3">Molybdopterin synthase catalytic subunit</fullName>
    </recommendedName>
</protein>
<dbReference type="PANTHER" id="PTHR23404">
    <property type="entry name" value="MOLYBDOPTERIN SYNTHASE RELATED"/>
    <property type="match status" value="1"/>
</dbReference>
<reference evidence="1 2" key="1">
    <citation type="submission" date="2024-10" db="EMBL/GenBank/DDBJ databases">
        <authorList>
            <person name="Kim D."/>
        </authorList>
    </citation>
    <scope>NUCLEOTIDE SEQUENCE [LARGE SCALE GENOMIC DNA]</scope>
    <source>
        <strain evidence="1">BH-2024</strain>
    </source>
</reference>
<dbReference type="Proteomes" id="UP001620626">
    <property type="component" value="Unassembled WGS sequence"/>
</dbReference>
<dbReference type="CDD" id="cd00756">
    <property type="entry name" value="MoaE"/>
    <property type="match status" value="1"/>
</dbReference>
<gene>
    <name evidence="1" type="ORF">niasHT_007721</name>
</gene>
<dbReference type="InterPro" id="IPR003448">
    <property type="entry name" value="Mopterin_biosynth_MoaE"/>
</dbReference>
<evidence type="ECO:0000313" key="2">
    <source>
        <dbReference type="Proteomes" id="UP001620626"/>
    </source>
</evidence>
<name>A0ABD2MAU1_9BILA</name>
<dbReference type="InterPro" id="IPR036563">
    <property type="entry name" value="MoaE_sf"/>
</dbReference>
<evidence type="ECO:0000313" key="1">
    <source>
        <dbReference type="EMBL" id="KAL3124438.1"/>
    </source>
</evidence>
<evidence type="ECO:0008006" key="3">
    <source>
        <dbReference type="Google" id="ProtNLM"/>
    </source>
</evidence>
<dbReference type="AlphaFoldDB" id="A0ABD2MAU1"/>
<dbReference type="Gene3D" id="3.90.1170.40">
    <property type="entry name" value="Molybdopterin biosynthesis MoaE subunit"/>
    <property type="match status" value="1"/>
</dbReference>
<accession>A0ABD2MAU1</accession>
<dbReference type="SUPFAM" id="SSF54690">
    <property type="entry name" value="Molybdopterin synthase subunit MoaE"/>
    <property type="match status" value="1"/>
</dbReference>
<dbReference type="SUPFAM" id="SSF52540">
    <property type="entry name" value="P-loop containing nucleoside triphosphate hydrolases"/>
    <property type="match status" value="1"/>
</dbReference>
<organism evidence="1 2">
    <name type="scientific">Heterodera trifolii</name>
    <dbReference type="NCBI Taxonomy" id="157864"/>
    <lineage>
        <taxon>Eukaryota</taxon>
        <taxon>Metazoa</taxon>
        <taxon>Ecdysozoa</taxon>
        <taxon>Nematoda</taxon>
        <taxon>Chromadorea</taxon>
        <taxon>Rhabditida</taxon>
        <taxon>Tylenchina</taxon>
        <taxon>Tylenchomorpha</taxon>
        <taxon>Tylenchoidea</taxon>
        <taxon>Heteroderidae</taxon>
        <taxon>Heteroderinae</taxon>
        <taxon>Heterodera</taxon>
    </lineage>
</organism>
<proteinExistence type="predicted"/>
<dbReference type="Gene3D" id="3.40.50.300">
    <property type="entry name" value="P-loop containing nucleotide triphosphate hydrolases"/>
    <property type="match status" value="1"/>
</dbReference>
<dbReference type="GO" id="GO:0032324">
    <property type="term" value="P:molybdopterin cofactor biosynthetic process"/>
    <property type="evidence" value="ECO:0007669"/>
    <property type="project" value="UniProtKB-ARBA"/>
</dbReference>
<dbReference type="InterPro" id="IPR027417">
    <property type="entry name" value="P-loop_NTPase"/>
</dbReference>
<comment type="caution">
    <text evidence="1">The sequence shown here is derived from an EMBL/GenBank/DDBJ whole genome shotgun (WGS) entry which is preliminary data.</text>
</comment>
<keyword evidence="2" id="KW-1185">Reference proteome</keyword>